<dbReference type="InterPro" id="IPR036388">
    <property type="entry name" value="WH-like_DNA-bd_sf"/>
</dbReference>
<dbReference type="EMBL" id="QSJI01000002">
    <property type="protein sequence ID" value="RHD56803.1"/>
    <property type="molecule type" value="Genomic_DNA"/>
</dbReference>
<evidence type="ECO:0000256" key="3">
    <source>
        <dbReference type="ARBA" id="ARBA00023163"/>
    </source>
</evidence>
<organism evidence="5 6">
    <name type="scientific">Collinsella intestinalis</name>
    <dbReference type="NCBI Taxonomy" id="147207"/>
    <lineage>
        <taxon>Bacteria</taxon>
        <taxon>Bacillati</taxon>
        <taxon>Actinomycetota</taxon>
        <taxon>Coriobacteriia</taxon>
        <taxon>Coriobacteriales</taxon>
        <taxon>Coriobacteriaceae</taxon>
        <taxon>Collinsella</taxon>
    </lineage>
</organism>
<feature type="domain" description="HTH gntR-type" evidence="4">
    <location>
        <begin position="5"/>
        <end position="73"/>
    </location>
</feature>
<dbReference type="SUPFAM" id="SSF64288">
    <property type="entry name" value="Chorismate lyase-like"/>
    <property type="match status" value="1"/>
</dbReference>
<keyword evidence="3" id="KW-0804">Transcription</keyword>
<reference evidence="5 6" key="1">
    <citation type="submission" date="2018-08" db="EMBL/GenBank/DDBJ databases">
        <title>A genome reference for cultivated species of the human gut microbiota.</title>
        <authorList>
            <person name="Zou Y."/>
            <person name="Xue W."/>
            <person name="Luo G."/>
        </authorList>
    </citation>
    <scope>NUCLEOTIDE SEQUENCE [LARGE SCALE GENOMIC DNA]</scope>
    <source>
        <strain evidence="5 6">AM30-5LB</strain>
    </source>
</reference>
<dbReference type="GO" id="GO:0003700">
    <property type="term" value="F:DNA-binding transcription factor activity"/>
    <property type="evidence" value="ECO:0007669"/>
    <property type="project" value="InterPro"/>
</dbReference>
<dbReference type="Pfam" id="PF07702">
    <property type="entry name" value="UTRA"/>
    <property type="match status" value="1"/>
</dbReference>
<evidence type="ECO:0000313" key="5">
    <source>
        <dbReference type="EMBL" id="RHD56803.1"/>
    </source>
</evidence>
<dbReference type="GO" id="GO:0045892">
    <property type="term" value="P:negative regulation of DNA-templated transcription"/>
    <property type="evidence" value="ECO:0007669"/>
    <property type="project" value="TreeGrafter"/>
</dbReference>
<sequence length="253" mass="27935">MSSGIPPKDRAQEGILWHIKSEGLKGGDRLMPERELAEKLGVSRTALRAAIMQLISTHVLESRQGSGTYVLPPKPINIFQETYNFSEAVRRAGREPGSVLVYARLIEADGDLADRTGLVVGAPLFEMRRVRFADDEPVAIETAYVNYAICPGIEAHDFAVESLYDVLAGEYDVHVGHGEERISIARATADEASLLRVEEGSPVFFERALECQADGVPVEYLKAVILPSRYRFASNGCENGSRLKEVKSAWLTW</sequence>
<proteinExistence type="predicted"/>
<dbReference type="InterPro" id="IPR036390">
    <property type="entry name" value="WH_DNA-bd_sf"/>
</dbReference>
<dbReference type="Proteomes" id="UP000286050">
    <property type="component" value="Unassembled WGS sequence"/>
</dbReference>
<name>A0A414FYW3_9ACTN</name>
<dbReference type="GO" id="GO:0003677">
    <property type="term" value="F:DNA binding"/>
    <property type="evidence" value="ECO:0007669"/>
    <property type="project" value="UniProtKB-KW"/>
</dbReference>
<keyword evidence="1" id="KW-0805">Transcription regulation</keyword>
<dbReference type="InterPro" id="IPR011663">
    <property type="entry name" value="UTRA"/>
</dbReference>
<evidence type="ECO:0000259" key="4">
    <source>
        <dbReference type="PROSITE" id="PS50949"/>
    </source>
</evidence>
<evidence type="ECO:0000256" key="2">
    <source>
        <dbReference type="ARBA" id="ARBA00023125"/>
    </source>
</evidence>
<dbReference type="CDD" id="cd07377">
    <property type="entry name" value="WHTH_GntR"/>
    <property type="match status" value="1"/>
</dbReference>
<dbReference type="PROSITE" id="PS50949">
    <property type="entry name" value="HTH_GNTR"/>
    <property type="match status" value="1"/>
</dbReference>
<dbReference type="PANTHER" id="PTHR44846">
    <property type="entry name" value="MANNOSYL-D-GLYCERATE TRANSPORT/METABOLISM SYSTEM REPRESSOR MNGR-RELATED"/>
    <property type="match status" value="1"/>
</dbReference>
<dbReference type="InterPro" id="IPR028978">
    <property type="entry name" value="Chorismate_lyase_/UTRA_dom_sf"/>
</dbReference>
<evidence type="ECO:0000313" key="6">
    <source>
        <dbReference type="Proteomes" id="UP000286050"/>
    </source>
</evidence>
<gene>
    <name evidence="5" type="ORF">DW787_03190</name>
</gene>
<dbReference type="PRINTS" id="PR00035">
    <property type="entry name" value="HTHGNTR"/>
</dbReference>
<dbReference type="Gene3D" id="3.40.1410.10">
    <property type="entry name" value="Chorismate lyase-like"/>
    <property type="match status" value="1"/>
</dbReference>
<dbReference type="SMART" id="SM00345">
    <property type="entry name" value="HTH_GNTR"/>
    <property type="match status" value="1"/>
</dbReference>
<dbReference type="InterPro" id="IPR000524">
    <property type="entry name" value="Tscrpt_reg_HTH_GntR"/>
</dbReference>
<accession>A0A414FYW3</accession>
<dbReference type="InterPro" id="IPR050679">
    <property type="entry name" value="Bact_HTH_transcr_reg"/>
</dbReference>
<dbReference type="SUPFAM" id="SSF46785">
    <property type="entry name" value="Winged helix' DNA-binding domain"/>
    <property type="match status" value="1"/>
</dbReference>
<dbReference type="Pfam" id="PF00392">
    <property type="entry name" value="GntR"/>
    <property type="match status" value="1"/>
</dbReference>
<dbReference type="PANTHER" id="PTHR44846:SF1">
    <property type="entry name" value="MANNOSYL-D-GLYCERATE TRANSPORT_METABOLISM SYSTEM REPRESSOR MNGR-RELATED"/>
    <property type="match status" value="1"/>
</dbReference>
<dbReference type="SMART" id="SM00866">
    <property type="entry name" value="UTRA"/>
    <property type="match status" value="1"/>
</dbReference>
<dbReference type="AlphaFoldDB" id="A0A414FYW3"/>
<dbReference type="Gene3D" id="1.10.10.10">
    <property type="entry name" value="Winged helix-like DNA-binding domain superfamily/Winged helix DNA-binding domain"/>
    <property type="match status" value="1"/>
</dbReference>
<evidence type="ECO:0000256" key="1">
    <source>
        <dbReference type="ARBA" id="ARBA00023015"/>
    </source>
</evidence>
<comment type="caution">
    <text evidence="5">The sequence shown here is derived from an EMBL/GenBank/DDBJ whole genome shotgun (WGS) entry which is preliminary data.</text>
</comment>
<protein>
    <submittedName>
        <fullName evidence="5">GntR family transcriptional regulator</fullName>
    </submittedName>
</protein>
<keyword evidence="2" id="KW-0238">DNA-binding</keyword>